<evidence type="ECO:0000256" key="1">
    <source>
        <dbReference type="ARBA" id="ARBA00011073"/>
    </source>
</evidence>
<keyword evidence="3 6" id="KW-0378">Hydrolase</keyword>
<keyword evidence="4 6" id="KW-0720">Serine protease</keyword>
<dbReference type="PROSITE" id="PS00138">
    <property type="entry name" value="SUBTILASE_SER"/>
    <property type="match status" value="1"/>
</dbReference>
<feature type="active site" description="Charge relay system" evidence="5 6">
    <location>
        <position position="405"/>
    </location>
</feature>
<dbReference type="Pfam" id="PF00082">
    <property type="entry name" value="Peptidase_S8"/>
    <property type="match status" value="1"/>
</dbReference>
<keyword evidence="7" id="KW-0732">Signal</keyword>
<accession>K6YY27</accession>
<dbReference type="GO" id="GO:0006508">
    <property type="term" value="P:proteolysis"/>
    <property type="evidence" value="ECO:0007669"/>
    <property type="project" value="UniProtKB-KW"/>
</dbReference>
<dbReference type="PANTHER" id="PTHR43806:SF11">
    <property type="entry name" value="CEREVISIN-RELATED"/>
    <property type="match status" value="1"/>
</dbReference>
<evidence type="ECO:0000256" key="3">
    <source>
        <dbReference type="ARBA" id="ARBA00022801"/>
    </source>
</evidence>
<feature type="signal peptide" evidence="7">
    <location>
        <begin position="1"/>
        <end position="25"/>
    </location>
</feature>
<dbReference type="eggNOG" id="COG1404">
    <property type="taxonomic scope" value="Bacteria"/>
</dbReference>
<dbReference type="PANTHER" id="PTHR43806">
    <property type="entry name" value="PEPTIDASE S8"/>
    <property type="match status" value="1"/>
</dbReference>
<dbReference type="InterPro" id="IPR022398">
    <property type="entry name" value="Peptidase_S8_His-AS"/>
</dbReference>
<keyword evidence="10" id="KW-1185">Reference proteome</keyword>
<dbReference type="InterPro" id="IPR050131">
    <property type="entry name" value="Peptidase_S8_subtilisin-like"/>
</dbReference>
<feature type="active site" description="Charge relay system" evidence="5 6">
    <location>
        <position position="149"/>
    </location>
</feature>
<dbReference type="AlphaFoldDB" id="K6YY27"/>
<keyword evidence="2 6" id="KW-0645">Protease</keyword>
<dbReference type="InterPro" id="IPR015500">
    <property type="entry name" value="Peptidase_S8_subtilisin-rel"/>
</dbReference>
<evidence type="ECO:0000259" key="8">
    <source>
        <dbReference type="PROSITE" id="PS51272"/>
    </source>
</evidence>
<evidence type="ECO:0000256" key="4">
    <source>
        <dbReference type="ARBA" id="ARBA00022825"/>
    </source>
</evidence>
<dbReference type="InterPro" id="IPR036852">
    <property type="entry name" value="Peptidase_S8/S53_dom_sf"/>
</dbReference>
<dbReference type="RefSeq" id="WP_008845943.1">
    <property type="nucleotide sequence ID" value="NZ_BAEN01000067.1"/>
</dbReference>
<dbReference type="PROSITE" id="PS51892">
    <property type="entry name" value="SUBTILASE"/>
    <property type="match status" value="1"/>
</dbReference>
<dbReference type="EMBL" id="BAEN01000067">
    <property type="protein sequence ID" value="GAC16140.1"/>
    <property type="molecule type" value="Genomic_DNA"/>
</dbReference>
<dbReference type="InterPro" id="IPR001119">
    <property type="entry name" value="SLH_dom"/>
</dbReference>
<evidence type="ECO:0000313" key="10">
    <source>
        <dbReference type="Proteomes" id="UP000006334"/>
    </source>
</evidence>
<feature type="chain" id="PRO_5003901600" evidence="7">
    <location>
        <begin position="26"/>
        <end position="819"/>
    </location>
</feature>
<evidence type="ECO:0000256" key="7">
    <source>
        <dbReference type="SAM" id="SignalP"/>
    </source>
</evidence>
<dbReference type="OrthoDB" id="9790784at2"/>
<protein>
    <submittedName>
        <fullName evidence="9">SprB protein</fullName>
    </submittedName>
</protein>
<feature type="domain" description="SLH" evidence="8">
    <location>
        <begin position="750"/>
        <end position="819"/>
    </location>
</feature>
<organism evidence="9 10">
    <name type="scientific">Aliiglaciecola lipolytica E3</name>
    <dbReference type="NCBI Taxonomy" id="1127673"/>
    <lineage>
        <taxon>Bacteria</taxon>
        <taxon>Pseudomonadati</taxon>
        <taxon>Pseudomonadota</taxon>
        <taxon>Gammaproteobacteria</taxon>
        <taxon>Alteromonadales</taxon>
        <taxon>Alteromonadaceae</taxon>
        <taxon>Aliiglaciecola</taxon>
    </lineage>
</organism>
<evidence type="ECO:0000256" key="2">
    <source>
        <dbReference type="ARBA" id="ARBA00022670"/>
    </source>
</evidence>
<dbReference type="InterPro" id="IPR000209">
    <property type="entry name" value="Peptidase_S8/S53_dom"/>
</dbReference>
<dbReference type="Pfam" id="PF00395">
    <property type="entry name" value="SLH"/>
    <property type="match status" value="1"/>
</dbReference>
<feature type="active site" description="Charge relay system" evidence="5 6">
    <location>
        <position position="199"/>
    </location>
</feature>
<name>K6YY27_9ALTE</name>
<reference evidence="9 10" key="1">
    <citation type="journal article" date="2017" name="Antonie Van Leeuwenhoek">
        <title>Rhizobium rhizosphaerae sp. nov., a novel species isolated from rice rhizosphere.</title>
        <authorList>
            <person name="Zhao J.J."/>
            <person name="Zhang J."/>
            <person name="Zhang R.J."/>
            <person name="Zhang C.W."/>
            <person name="Yin H.Q."/>
            <person name="Zhang X.X."/>
        </authorList>
    </citation>
    <scope>NUCLEOTIDE SEQUENCE [LARGE SCALE GENOMIC DNA]</scope>
    <source>
        <strain evidence="9 10">E3</strain>
    </source>
</reference>
<gene>
    <name evidence="9" type="ORF">GLIP_3528</name>
</gene>
<dbReference type="GO" id="GO:0004252">
    <property type="term" value="F:serine-type endopeptidase activity"/>
    <property type="evidence" value="ECO:0007669"/>
    <property type="project" value="UniProtKB-UniRule"/>
</dbReference>
<comment type="caution">
    <text evidence="9">The sequence shown here is derived from an EMBL/GenBank/DDBJ whole genome shotgun (WGS) entry which is preliminary data.</text>
</comment>
<dbReference type="PROSITE" id="PS00137">
    <property type="entry name" value="SUBTILASE_HIS"/>
    <property type="match status" value="1"/>
</dbReference>
<comment type="similarity">
    <text evidence="1 6">Belongs to the peptidase S8 family.</text>
</comment>
<dbReference type="PRINTS" id="PR00723">
    <property type="entry name" value="SUBTILISIN"/>
</dbReference>
<dbReference type="SUPFAM" id="SSF52743">
    <property type="entry name" value="Subtilisin-like"/>
    <property type="match status" value="1"/>
</dbReference>
<sequence length="819" mass="86089">MTIIKNIKRLSLAVAVALPASYINAKTFDPDLALNIAQSDELELHQVIVTFDNNGAPREDQLSALEALGVSKGISLNRLPIAGILATKQQIEAIYAREDVVSVWNNDQLTLENYESTQITGVQALRADQSLRNNGIPYSGRGIGVVVNDSGVDGLHSDLMFPSHVKQNVLAQTNLHSLSDMLPITYQENMPNSDIGGGHGTHVAGTVGGNGAMSSGKHAGVAPGADIIGYGSGAALFILDTLGGFDYALTHQYTYNIRVISNSFGNTGDVGTEFNPDDPTNIATKALADNGIITVFSAGNSGSGESTITGNFKKAPWVITVAAGDKQGELADFSSRGVKGAEPKTVVVDGEVFNWEDRPTVTAPGVDVISARASTSSLGGLSAQDDIDMIEAAHLPYYTVSSGTSMAAPHVSGIVALLLEADPTLTWRDVKSVLQLTATPMAGYEAWETGAGYVNAHAAVKAVKEGSEIFGDTVKLNRDFNANALLEEGDQFSLTASYVPVGEQPVETFEIAEDVSLVLASATIETGTAFILEDPLGNRYGSGIGLVALGSNVGAVAPGVPGTWKLYASGIGSVSGVSLDPLGVTNGIGIPVDVEVSIRTLKSAGYVGLDDVQNHPAKSFVEYVVGRQLMDAKSNGFRPDKAVTKLDLAETMTLSASLRQALAGNQSHYNDVNVEDAASVNSVTTTGSRLGDLVFSEDPLIIANSSHFGVKTKVSKQQVAYTLIQSLGLQSEAQSFDSDSPIIAIVFGEAVEVTDSQQIDPALKGYVQQALSLGLMRVEISIEQGPFDMEPTIIATFNPDHTVTRGELAMSLTQLDQLN</sequence>
<evidence type="ECO:0000256" key="5">
    <source>
        <dbReference type="PIRSR" id="PIRSR615500-1"/>
    </source>
</evidence>
<dbReference type="PROSITE" id="PS51272">
    <property type="entry name" value="SLH"/>
    <property type="match status" value="1"/>
</dbReference>
<dbReference type="Gene3D" id="3.40.50.200">
    <property type="entry name" value="Peptidase S8/S53 domain"/>
    <property type="match status" value="1"/>
</dbReference>
<dbReference type="Proteomes" id="UP000006334">
    <property type="component" value="Unassembled WGS sequence"/>
</dbReference>
<evidence type="ECO:0000256" key="6">
    <source>
        <dbReference type="PROSITE-ProRule" id="PRU01240"/>
    </source>
</evidence>
<dbReference type="STRING" id="1127673.GLIP_3528"/>
<dbReference type="InterPro" id="IPR023828">
    <property type="entry name" value="Peptidase_S8_Ser-AS"/>
</dbReference>
<evidence type="ECO:0000313" key="9">
    <source>
        <dbReference type="EMBL" id="GAC16140.1"/>
    </source>
</evidence>
<proteinExistence type="inferred from homology"/>